<dbReference type="RefSeq" id="WP_284938174.1">
    <property type="nucleotide sequence ID" value="NZ_JANURM010000014.1"/>
</dbReference>
<keyword evidence="1" id="KW-1133">Transmembrane helix</keyword>
<keyword evidence="1" id="KW-0812">Transmembrane</keyword>
<organism evidence="2 3">
    <name type="scientific">Campylobacter gastrosuis</name>
    <dbReference type="NCBI Taxonomy" id="2974576"/>
    <lineage>
        <taxon>Bacteria</taxon>
        <taxon>Pseudomonadati</taxon>
        <taxon>Campylobacterota</taxon>
        <taxon>Epsilonproteobacteria</taxon>
        <taxon>Campylobacterales</taxon>
        <taxon>Campylobacteraceae</taxon>
        <taxon>Campylobacter</taxon>
    </lineage>
</organism>
<reference evidence="2" key="1">
    <citation type="submission" date="2022-08" db="EMBL/GenBank/DDBJ databases">
        <authorList>
            <person name="Wang H."/>
        </authorList>
    </citation>
    <scope>NUCLEOTIDE SEQUENCE</scope>
    <source>
        <strain evidence="2">PS10</strain>
    </source>
</reference>
<evidence type="ECO:0000313" key="3">
    <source>
        <dbReference type="Proteomes" id="UP001173801"/>
    </source>
</evidence>
<dbReference type="Proteomes" id="UP001173801">
    <property type="component" value="Unassembled WGS sequence"/>
</dbReference>
<reference evidence="2" key="2">
    <citation type="journal article" date="2023" name="Microorganisms">
        <title>Isolation and Genomic Characteristics of Cat-Borne Campylobacter felis sp. nov. and Sheep-Borne Campylobacter ovis sp. nov.</title>
        <authorList>
            <person name="Wang H."/>
            <person name="Li Y."/>
            <person name="Gu Y."/>
            <person name="Zhou G."/>
            <person name="Chen X."/>
            <person name="Zhang X."/>
            <person name="Shao Z."/>
            <person name="Zhang J."/>
            <person name="Zhang M."/>
        </authorList>
    </citation>
    <scope>NUCLEOTIDE SEQUENCE</scope>
    <source>
        <strain evidence="2">PS10</strain>
    </source>
</reference>
<gene>
    <name evidence="2" type="ORF">NYG85_09025</name>
</gene>
<name>A0ABT7HSU8_9BACT</name>
<evidence type="ECO:0000256" key="1">
    <source>
        <dbReference type="SAM" id="Phobius"/>
    </source>
</evidence>
<feature type="transmembrane region" description="Helical" evidence="1">
    <location>
        <begin position="171"/>
        <end position="193"/>
    </location>
</feature>
<accession>A0ABT7HSU8</accession>
<dbReference type="EMBL" id="JANURM010000014">
    <property type="protein sequence ID" value="MDL0089498.1"/>
    <property type="molecule type" value="Genomic_DNA"/>
</dbReference>
<evidence type="ECO:0000313" key="2">
    <source>
        <dbReference type="EMBL" id="MDL0089498.1"/>
    </source>
</evidence>
<proteinExistence type="predicted"/>
<keyword evidence="3" id="KW-1185">Reference proteome</keyword>
<feature type="transmembrane region" description="Helical" evidence="1">
    <location>
        <begin position="227"/>
        <end position="247"/>
    </location>
</feature>
<feature type="transmembrane region" description="Helical" evidence="1">
    <location>
        <begin position="7"/>
        <end position="27"/>
    </location>
</feature>
<keyword evidence="1" id="KW-0472">Membrane</keyword>
<protein>
    <submittedName>
        <fullName evidence="2">Cytochrome C</fullName>
    </submittedName>
</protein>
<sequence length="256" mass="29320">MPKYKIYTLIALAIMTLFFTIPTLGFFKLQNRIENSQITSEQIPAYASAVWNFYTKFYYKNHLISDEVKNDLLKMVENRFEVGAPSVPVWQISLEAPNYPKEAFPNGIPIYVHIDGFSGDVGEMNTLNHYIGMYPVKRGGAFEHAMSPYYLIIATILMIAFLYYDGKGQTLLMILPIIAPFLFLACYVGWLYWFGHNLQEWGAFKIKPFMPTAFGDGKVAQFTTHSYPAFGFYLMIALSAFSALALFSKFKFLKQK</sequence>
<feature type="transmembrane region" description="Helical" evidence="1">
    <location>
        <begin position="147"/>
        <end position="164"/>
    </location>
</feature>
<comment type="caution">
    <text evidence="2">The sequence shown here is derived from an EMBL/GenBank/DDBJ whole genome shotgun (WGS) entry which is preliminary data.</text>
</comment>